<sequence>MIFVESANGEYQSIQLLGISENRQQRHSLKIDLSLVVHELDACTAAFSYKQSSWRMRLGASSSFLTSASSCSERGGCFRELARASSCNLDLRIIPGLF</sequence>
<dbReference type="Proteomes" id="UP001234178">
    <property type="component" value="Unassembled WGS sequence"/>
</dbReference>
<evidence type="ECO:0000313" key="2">
    <source>
        <dbReference type="Proteomes" id="UP001234178"/>
    </source>
</evidence>
<keyword evidence="2" id="KW-1185">Reference proteome</keyword>
<proteinExistence type="predicted"/>
<accession>A0ABR0AAT2</accession>
<evidence type="ECO:0000313" key="1">
    <source>
        <dbReference type="EMBL" id="KAK4022135.1"/>
    </source>
</evidence>
<dbReference type="EMBL" id="JAOYFB010000037">
    <property type="protein sequence ID" value="KAK4022135.1"/>
    <property type="molecule type" value="Genomic_DNA"/>
</dbReference>
<reference evidence="1 2" key="1">
    <citation type="journal article" date="2023" name="Nucleic Acids Res.">
        <title>The hologenome of Daphnia magna reveals possible DNA methylation and microbiome-mediated evolution of the host genome.</title>
        <authorList>
            <person name="Chaturvedi A."/>
            <person name="Li X."/>
            <person name="Dhandapani V."/>
            <person name="Marshall H."/>
            <person name="Kissane S."/>
            <person name="Cuenca-Cambronero M."/>
            <person name="Asole G."/>
            <person name="Calvet F."/>
            <person name="Ruiz-Romero M."/>
            <person name="Marangio P."/>
            <person name="Guigo R."/>
            <person name="Rago D."/>
            <person name="Mirbahai L."/>
            <person name="Eastwood N."/>
            <person name="Colbourne J.K."/>
            <person name="Zhou J."/>
            <person name="Mallon E."/>
            <person name="Orsini L."/>
        </authorList>
    </citation>
    <scope>NUCLEOTIDE SEQUENCE [LARGE SCALE GENOMIC DNA]</scope>
    <source>
        <strain evidence="1">LRV0_1</strain>
    </source>
</reference>
<comment type="caution">
    <text evidence="1">The sequence shown here is derived from an EMBL/GenBank/DDBJ whole genome shotgun (WGS) entry which is preliminary data.</text>
</comment>
<organism evidence="1 2">
    <name type="scientific">Daphnia magna</name>
    <dbReference type="NCBI Taxonomy" id="35525"/>
    <lineage>
        <taxon>Eukaryota</taxon>
        <taxon>Metazoa</taxon>
        <taxon>Ecdysozoa</taxon>
        <taxon>Arthropoda</taxon>
        <taxon>Crustacea</taxon>
        <taxon>Branchiopoda</taxon>
        <taxon>Diplostraca</taxon>
        <taxon>Cladocera</taxon>
        <taxon>Anomopoda</taxon>
        <taxon>Daphniidae</taxon>
        <taxon>Daphnia</taxon>
    </lineage>
</organism>
<name>A0ABR0AAT2_9CRUS</name>
<gene>
    <name evidence="1" type="ORF">OUZ56_007617</name>
</gene>
<protein>
    <submittedName>
        <fullName evidence="1">Uncharacterized protein</fullName>
    </submittedName>
</protein>